<evidence type="ECO:0000256" key="2">
    <source>
        <dbReference type="ARBA" id="ARBA00010065"/>
    </source>
</evidence>
<keyword evidence="7 9" id="KW-0472">Membrane</keyword>
<dbReference type="Pfam" id="PF20154">
    <property type="entry name" value="LNT_N"/>
    <property type="match status" value="1"/>
</dbReference>
<dbReference type="GO" id="GO:0005886">
    <property type="term" value="C:plasma membrane"/>
    <property type="evidence" value="ECO:0007669"/>
    <property type="project" value="UniProtKB-SubCell"/>
</dbReference>
<dbReference type="Pfam" id="PF00795">
    <property type="entry name" value="CN_hydrolase"/>
    <property type="match status" value="1"/>
</dbReference>
<dbReference type="SUPFAM" id="SSF56317">
    <property type="entry name" value="Carbon-nitrogen hydrolase"/>
    <property type="match status" value="1"/>
</dbReference>
<dbReference type="GO" id="GO:0016410">
    <property type="term" value="F:N-acyltransferase activity"/>
    <property type="evidence" value="ECO:0007669"/>
    <property type="project" value="UniProtKB-UniRule"/>
</dbReference>
<evidence type="ECO:0000256" key="5">
    <source>
        <dbReference type="ARBA" id="ARBA00022692"/>
    </source>
</evidence>
<keyword evidence="5 9" id="KW-0812">Transmembrane</keyword>
<dbReference type="UniPathway" id="UPA00666"/>
<keyword evidence="3 9" id="KW-1003">Cell membrane</keyword>
<feature type="domain" description="CN hydrolase" evidence="10">
    <location>
        <begin position="233"/>
        <end position="471"/>
    </location>
</feature>
<dbReference type="PANTHER" id="PTHR38686:SF1">
    <property type="entry name" value="APOLIPOPROTEIN N-ACYLTRANSFERASE"/>
    <property type="match status" value="1"/>
</dbReference>
<dbReference type="AlphaFoldDB" id="A0A4R5EW86"/>
<proteinExistence type="inferred from homology"/>
<name>A0A4R5EW86_9RHOB</name>
<dbReference type="RefSeq" id="WP_132828497.1">
    <property type="nucleotide sequence ID" value="NZ_SMFP01000004.1"/>
</dbReference>
<keyword evidence="11" id="KW-0449">Lipoprotein</keyword>
<keyword evidence="4 9" id="KW-0808">Transferase</keyword>
<evidence type="ECO:0000256" key="9">
    <source>
        <dbReference type="HAMAP-Rule" id="MF_01148"/>
    </source>
</evidence>
<evidence type="ECO:0000256" key="3">
    <source>
        <dbReference type="ARBA" id="ARBA00022475"/>
    </source>
</evidence>
<comment type="catalytic activity">
    <reaction evidence="9">
        <text>N-terminal S-1,2-diacyl-sn-glyceryl-L-cysteinyl-[lipoprotein] + a glycerophospholipid = N-acyl-S-1,2-diacyl-sn-glyceryl-L-cysteinyl-[lipoprotein] + a 2-acyl-sn-glycero-3-phospholipid + H(+)</text>
        <dbReference type="Rhea" id="RHEA:48228"/>
        <dbReference type="Rhea" id="RHEA-COMP:14681"/>
        <dbReference type="Rhea" id="RHEA-COMP:14684"/>
        <dbReference type="ChEBI" id="CHEBI:15378"/>
        <dbReference type="ChEBI" id="CHEBI:136912"/>
        <dbReference type="ChEBI" id="CHEBI:140656"/>
        <dbReference type="ChEBI" id="CHEBI:140657"/>
        <dbReference type="ChEBI" id="CHEBI:140660"/>
        <dbReference type="EC" id="2.3.1.269"/>
    </reaction>
</comment>
<feature type="transmembrane region" description="Helical" evidence="9">
    <location>
        <begin position="58"/>
        <end position="76"/>
    </location>
</feature>
<comment type="similarity">
    <text evidence="2 9">Belongs to the CN hydrolase family. Apolipoprotein N-acyltransferase subfamily.</text>
</comment>
<feature type="transmembrane region" description="Helical" evidence="9">
    <location>
        <begin position="123"/>
        <end position="145"/>
    </location>
</feature>
<dbReference type="HAMAP" id="MF_01148">
    <property type="entry name" value="Lnt"/>
    <property type="match status" value="1"/>
</dbReference>
<dbReference type="InterPro" id="IPR045378">
    <property type="entry name" value="LNT_N"/>
</dbReference>
<sequence length="508" mass="54186">MSGLAHWPLWGRLGLAALAGAAGALGFAPYGLWPVTLIALALLPALLLACARPRAAALTGWAFGVGWFALALSWIIDPFLVDPDRYAWMAPFALVFLAGGLALFWGAAFWGAHRFAHCPAQGAVGRIVDLVIALSLVEFARAYLLTGFPWAALAQIWVGTPADQLLAWIGPQGLALATLGITMLPGWALARRATPRGWALALLPALVFGFAAFALGAGRGDPVVSTGATVRLVQPNAPQHQKWDPAYIPVFFKRQIDFTAAGPRPDLIVWPESAVPVLLEDAAPTLARIAQAAGGADVVLGIQRFEGWRVYNSLIHLDGDGQVAGLYDKHHLVPFGEYVPFGDLAARVGITGFAAREGQGYSAGPGPRLLDLGALGPALPLICYEAVFPQDVNAAPERPRLLLQITNDAWFGTRTGPYQHLAQARMRAIEQGVPMVRAANTGISALIGPRGAVIRSIPLGQAGYVDAELPAPLAPTIYARTGDWPVFLLLLFGWFAFKVVQWRRGSPR</sequence>
<dbReference type="GO" id="GO:0042158">
    <property type="term" value="P:lipoprotein biosynthetic process"/>
    <property type="evidence" value="ECO:0007669"/>
    <property type="project" value="UniProtKB-UniRule"/>
</dbReference>
<dbReference type="Proteomes" id="UP000294662">
    <property type="component" value="Unassembled WGS sequence"/>
</dbReference>
<dbReference type="InterPro" id="IPR004563">
    <property type="entry name" value="Apolipo_AcylTrfase"/>
</dbReference>
<dbReference type="Gene3D" id="3.60.110.10">
    <property type="entry name" value="Carbon-nitrogen hydrolase"/>
    <property type="match status" value="1"/>
</dbReference>
<evidence type="ECO:0000313" key="11">
    <source>
        <dbReference type="EMBL" id="TDE39112.1"/>
    </source>
</evidence>
<feature type="transmembrane region" description="Helical" evidence="9">
    <location>
        <begin position="197"/>
        <end position="217"/>
    </location>
</feature>
<feature type="transmembrane region" description="Helical" evidence="9">
    <location>
        <begin position="88"/>
        <end position="111"/>
    </location>
</feature>
<dbReference type="InterPro" id="IPR003010">
    <property type="entry name" value="C-N_Hydrolase"/>
</dbReference>
<reference evidence="11 12" key="1">
    <citation type="submission" date="2019-03" db="EMBL/GenBank/DDBJ databases">
        <authorList>
            <person name="Zhang S."/>
        </authorList>
    </citation>
    <scope>NUCLEOTIDE SEQUENCE [LARGE SCALE GENOMIC DNA]</scope>
    <source>
        <strain evidence="11 12">S4J41</strain>
    </source>
</reference>
<comment type="pathway">
    <text evidence="9">Protein modification; lipoprotein biosynthesis (N-acyl transfer).</text>
</comment>
<dbReference type="InterPro" id="IPR036526">
    <property type="entry name" value="C-N_Hydrolase_sf"/>
</dbReference>
<evidence type="ECO:0000256" key="7">
    <source>
        <dbReference type="ARBA" id="ARBA00023136"/>
    </source>
</evidence>
<protein>
    <recommendedName>
        <fullName evidence="9">Apolipoprotein N-acyltransferase</fullName>
        <shortName evidence="9">ALP N-acyltransferase</shortName>
        <ecNumber evidence="9">2.3.1.269</ecNumber>
    </recommendedName>
</protein>
<keyword evidence="6 9" id="KW-1133">Transmembrane helix</keyword>
<organism evidence="11 12">
    <name type="scientific">Antarcticimicrobium sediminis</name>
    <dbReference type="NCBI Taxonomy" id="2546227"/>
    <lineage>
        <taxon>Bacteria</taxon>
        <taxon>Pseudomonadati</taxon>
        <taxon>Pseudomonadota</taxon>
        <taxon>Alphaproteobacteria</taxon>
        <taxon>Rhodobacterales</taxon>
        <taxon>Paracoccaceae</taxon>
        <taxon>Antarcticimicrobium</taxon>
    </lineage>
</organism>
<evidence type="ECO:0000256" key="4">
    <source>
        <dbReference type="ARBA" id="ARBA00022679"/>
    </source>
</evidence>
<comment type="subcellular location">
    <subcellularLocation>
        <location evidence="1 9">Cell membrane</location>
        <topology evidence="1 9">Multi-pass membrane protein</topology>
    </subcellularLocation>
</comment>
<dbReference type="EMBL" id="SMFP01000004">
    <property type="protein sequence ID" value="TDE39112.1"/>
    <property type="molecule type" value="Genomic_DNA"/>
</dbReference>
<keyword evidence="8 9" id="KW-0012">Acyltransferase</keyword>
<evidence type="ECO:0000256" key="8">
    <source>
        <dbReference type="ARBA" id="ARBA00023315"/>
    </source>
</evidence>
<dbReference type="PANTHER" id="PTHR38686">
    <property type="entry name" value="APOLIPOPROTEIN N-ACYLTRANSFERASE"/>
    <property type="match status" value="1"/>
</dbReference>
<accession>A0A4R5EW86</accession>
<comment type="function">
    <text evidence="9">Catalyzes the phospholipid dependent N-acylation of the N-terminal cysteine of apolipoprotein, the last step in lipoprotein maturation.</text>
</comment>
<feature type="transmembrane region" description="Helical" evidence="9">
    <location>
        <begin position="33"/>
        <end position="51"/>
    </location>
</feature>
<feature type="transmembrane region" description="Helical" evidence="9">
    <location>
        <begin position="165"/>
        <end position="190"/>
    </location>
</feature>
<keyword evidence="12" id="KW-1185">Reference proteome</keyword>
<comment type="caution">
    <text evidence="11">The sequence shown here is derived from an EMBL/GenBank/DDBJ whole genome shotgun (WGS) entry which is preliminary data.</text>
</comment>
<dbReference type="NCBIfam" id="TIGR00546">
    <property type="entry name" value="lnt"/>
    <property type="match status" value="1"/>
</dbReference>
<dbReference type="PROSITE" id="PS50263">
    <property type="entry name" value="CN_HYDROLASE"/>
    <property type="match status" value="1"/>
</dbReference>
<evidence type="ECO:0000256" key="1">
    <source>
        <dbReference type="ARBA" id="ARBA00004651"/>
    </source>
</evidence>
<dbReference type="EC" id="2.3.1.269" evidence="9"/>
<dbReference type="OrthoDB" id="9804277at2"/>
<dbReference type="CDD" id="cd07571">
    <property type="entry name" value="ALP_N-acyl_transferase"/>
    <property type="match status" value="1"/>
</dbReference>
<evidence type="ECO:0000259" key="10">
    <source>
        <dbReference type="PROSITE" id="PS50263"/>
    </source>
</evidence>
<evidence type="ECO:0000313" key="12">
    <source>
        <dbReference type="Proteomes" id="UP000294662"/>
    </source>
</evidence>
<gene>
    <name evidence="9 11" type="primary">lnt</name>
    <name evidence="11" type="ORF">E1B25_08915</name>
</gene>
<evidence type="ECO:0000256" key="6">
    <source>
        <dbReference type="ARBA" id="ARBA00022989"/>
    </source>
</evidence>